<evidence type="ECO:0000313" key="3">
    <source>
        <dbReference type="Proteomes" id="UP000078389"/>
    </source>
</evidence>
<gene>
    <name evidence="2" type="ORF">A3840_17130</name>
</gene>
<dbReference type="AlphaFoldDB" id="A0A178HLL7"/>
<name>A0A178HLL7_9HYPH</name>
<dbReference type="Proteomes" id="UP000078389">
    <property type="component" value="Unassembled WGS sequence"/>
</dbReference>
<evidence type="ECO:0000256" key="1">
    <source>
        <dbReference type="SAM" id="Coils"/>
    </source>
</evidence>
<keyword evidence="1" id="KW-0175">Coiled coil</keyword>
<comment type="caution">
    <text evidence="2">The sequence shown here is derived from an EMBL/GenBank/DDBJ whole genome shotgun (WGS) entry which is preliminary data.</text>
</comment>
<feature type="coiled-coil region" evidence="1">
    <location>
        <begin position="2"/>
        <end position="57"/>
    </location>
</feature>
<protein>
    <submittedName>
        <fullName evidence="2">Uncharacterized protein</fullName>
    </submittedName>
</protein>
<dbReference type="EMBL" id="LVVY01000130">
    <property type="protein sequence ID" value="OAM73721.1"/>
    <property type="molecule type" value="Genomic_DNA"/>
</dbReference>
<sequence>MLGDLEAEVETLGAVNAALDEQVVDLGRELDKSSKALSSAEAQIVARDRKIEKLTAQLSEKEMVAQRQLAAAMKGFEQKLSLLAENMLSAKTARVNTTGDST</sequence>
<accession>A0A178HLL7</accession>
<dbReference type="STRING" id="1770058.A3840_17130"/>
<evidence type="ECO:0000313" key="2">
    <source>
        <dbReference type="EMBL" id="OAM73721.1"/>
    </source>
</evidence>
<reference evidence="2 3" key="1">
    <citation type="submission" date="2016-03" db="EMBL/GenBank/DDBJ databases">
        <title>Genome sequencing of Devosia sp. S37.</title>
        <authorList>
            <person name="Mohd Nor M."/>
        </authorList>
    </citation>
    <scope>NUCLEOTIDE SEQUENCE [LARGE SCALE GENOMIC DNA]</scope>
    <source>
        <strain evidence="2 3">S37</strain>
    </source>
</reference>
<proteinExistence type="predicted"/>
<keyword evidence="3" id="KW-1185">Reference proteome</keyword>
<organism evidence="2 3">
    <name type="scientific">Devosia elaeis</name>
    <dbReference type="NCBI Taxonomy" id="1770058"/>
    <lineage>
        <taxon>Bacteria</taxon>
        <taxon>Pseudomonadati</taxon>
        <taxon>Pseudomonadota</taxon>
        <taxon>Alphaproteobacteria</taxon>
        <taxon>Hyphomicrobiales</taxon>
        <taxon>Devosiaceae</taxon>
        <taxon>Devosia</taxon>
    </lineage>
</organism>